<dbReference type="AlphaFoldDB" id="A0AA96YDY3"/>
<dbReference type="SMART" id="SM00478">
    <property type="entry name" value="ENDO3c"/>
    <property type="match status" value="1"/>
</dbReference>
<evidence type="ECO:0000313" key="7">
    <source>
        <dbReference type="EMBL" id="WOB45938.1"/>
    </source>
</evidence>
<evidence type="ECO:0000259" key="6">
    <source>
        <dbReference type="SMART" id="SM00478"/>
    </source>
</evidence>
<evidence type="ECO:0000256" key="5">
    <source>
        <dbReference type="ARBA" id="ARBA00023204"/>
    </source>
</evidence>
<dbReference type="Gene3D" id="1.10.1670.40">
    <property type="match status" value="1"/>
</dbReference>
<evidence type="ECO:0000256" key="4">
    <source>
        <dbReference type="ARBA" id="ARBA00022763"/>
    </source>
</evidence>
<sequence>MDYSRAIAHLQAADPILAATIERSGPCTLWHDRQTGDLLESLAESIIYQQLSGKAAGTIHRRFLALYPHTPHPTAAEILATPDEVLRGAGLSRAKTLYVKDLAQKVLDGLPSLEDLEQLEDDAIIRTLTQVKGIGKWTAEMLLIFRLHRWDVLPVDDLGIRNGMRLLYSLPDLPNKNTMLQIAEPWRPYRTIAAWYLWRSVDIKAMGKEG</sequence>
<dbReference type="GO" id="GO:0008725">
    <property type="term" value="F:DNA-3-methyladenine glycosylase activity"/>
    <property type="evidence" value="ECO:0007669"/>
    <property type="project" value="TreeGrafter"/>
</dbReference>
<dbReference type="CDD" id="cd00056">
    <property type="entry name" value="ENDO3c"/>
    <property type="match status" value="1"/>
</dbReference>
<dbReference type="FunFam" id="1.10.340.30:FF:000004">
    <property type="entry name" value="DNA-3-methyladenine glycosylase II"/>
    <property type="match status" value="1"/>
</dbReference>
<reference evidence="7" key="1">
    <citation type="submission" date="2020-05" db="EMBL/GenBank/DDBJ databases">
        <authorList>
            <person name="Zhu T."/>
            <person name="Keshari N."/>
            <person name="Lu X."/>
        </authorList>
    </citation>
    <scope>NUCLEOTIDE SEQUENCE</scope>
    <source>
        <strain evidence="7">NK1-22</strain>
    </source>
</reference>
<dbReference type="EC" id="3.2.2.21" evidence="3"/>
<keyword evidence="5" id="KW-0234">DNA repair</keyword>
<dbReference type="Pfam" id="PF00730">
    <property type="entry name" value="HhH-GPD"/>
    <property type="match status" value="1"/>
</dbReference>
<dbReference type="GO" id="GO:0006307">
    <property type="term" value="P:DNA alkylation repair"/>
    <property type="evidence" value="ECO:0007669"/>
    <property type="project" value="TreeGrafter"/>
</dbReference>
<gene>
    <name evidence="7" type="ORF">HNI00_20765</name>
</gene>
<comment type="similarity">
    <text evidence="2">Belongs to the alkylbase DNA glycosidase AlkA family.</text>
</comment>
<dbReference type="InterPro" id="IPR051912">
    <property type="entry name" value="Alkylbase_DNA_Glycosylase/TA"/>
</dbReference>
<organism evidence="7">
    <name type="scientific">Thermoleptolyngbya oregonensis NK1-22</name>
    <dbReference type="NCBI Taxonomy" id="2547457"/>
    <lineage>
        <taxon>Bacteria</taxon>
        <taxon>Bacillati</taxon>
        <taxon>Cyanobacteriota</taxon>
        <taxon>Cyanophyceae</taxon>
        <taxon>Oculatellales</taxon>
        <taxon>Oculatellaceae</taxon>
        <taxon>Thermoleptolyngbya</taxon>
    </lineage>
</organism>
<dbReference type="InterPro" id="IPR003265">
    <property type="entry name" value="HhH-GPD_domain"/>
</dbReference>
<dbReference type="GO" id="GO:0005737">
    <property type="term" value="C:cytoplasm"/>
    <property type="evidence" value="ECO:0007669"/>
    <property type="project" value="TreeGrafter"/>
</dbReference>
<protein>
    <recommendedName>
        <fullName evidence="3">DNA-3-methyladenine glycosylase II</fullName>
        <ecNumber evidence="3">3.2.2.21</ecNumber>
    </recommendedName>
</protein>
<comment type="catalytic activity">
    <reaction evidence="1">
        <text>Hydrolysis of alkylated DNA, releasing 3-methyladenine, 3-methylguanine, 7-methylguanine and 7-methyladenine.</text>
        <dbReference type="EC" id="3.2.2.21"/>
    </reaction>
</comment>
<evidence type="ECO:0000256" key="3">
    <source>
        <dbReference type="ARBA" id="ARBA00012000"/>
    </source>
</evidence>
<dbReference type="GO" id="GO:0043916">
    <property type="term" value="F:DNA-7-methylguanine glycosylase activity"/>
    <property type="evidence" value="ECO:0007669"/>
    <property type="project" value="TreeGrafter"/>
</dbReference>
<dbReference type="InterPro" id="IPR011257">
    <property type="entry name" value="DNA_glycosylase"/>
</dbReference>
<evidence type="ECO:0000256" key="1">
    <source>
        <dbReference type="ARBA" id="ARBA00000086"/>
    </source>
</evidence>
<dbReference type="GO" id="GO:0006285">
    <property type="term" value="P:base-excision repair, AP site formation"/>
    <property type="evidence" value="ECO:0007669"/>
    <property type="project" value="TreeGrafter"/>
</dbReference>
<evidence type="ECO:0000256" key="2">
    <source>
        <dbReference type="ARBA" id="ARBA00010817"/>
    </source>
</evidence>
<accession>A0AA96YDY3</accession>
<dbReference type="PANTHER" id="PTHR43003:SF5">
    <property type="entry name" value="DNA-3-METHYLADENINE GLYCOSYLASE"/>
    <property type="match status" value="1"/>
</dbReference>
<dbReference type="PANTHER" id="PTHR43003">
    <property type="entry name" value="DNA-3-METHYLADENINE GLYCOSYLASE"/>
    <property type="match status" value="1"/>
</dbReference>
<dbReference type="SUPFAM" id="SSF48150">
    <property type="entry name" value="DNA-glycosylase"/>
    <property type="match status" value="1"/>
</dbReference>
<feature type="domain" description="HhH-GPD" evidence="6">
    <location>
        <begin position="47"/>
        <end position="202"/>
    </location>
</feature>
<dbReference type="GO" id="GO:0032131">
    <property type="term" value="F:alkylated DNA binding"/>
    <property type="evidence" value="ECO:0007669"/>
    <property type="project" value="TreeGrafter"/>
</dbReference>
<dbReference type="KEGG" id="tog:HNI00_20765"/>
<dbReference type="EMBL" id="CP053540">
    <property type="protein sequence ID" value="WOB45938.1"/>
    <property type="molecule type" value="Genomic_DNA"/>
</dbReference>
<keyword evidence="4" id="KW-0227">DNA damage</keyword>
<dbReference type="Gene3D" id="1.10.340.30">
    <property type="entry name" value="Hypothetical protein, domain 2"/>
    <property type="match status" value="1"/>
</dbReference>
<dbReference type="GO" id="GO:0032993">
    <property type="term" value="C:protein-DNA complex"/>
    <property type="evidence" value="ECO:0007669"/>
    <property type="project" value="TreeGrafter"/>
</dbReference>
<name>A0AA96YDY3_9CYAN</name>
<proteinExistence type="inferred from homology"/>